<organism evidence="1 2">
    <name type="scientific">candidate division WWE3 bacterium</name>
    <dbReference type="NCBI Taxonomy" id="2053526"/>
    <lineage>
        <taxon>Bacteria</taxon>
        <taxon>Katanobacteria</taxon>
    </lineage>
</organism>
<dbReference type="EMBL" id="JABTTY010000001">
    <property type="protein sequence ID" value="MBE7525440.1"/>
    <property type="molecule type" value="Genomic_DNA"/>
</dbReference>
<comment type="caution">
    <text evidence="1">The sequence shown here is derived from an EMBL/GenBank/DDBJ whole genome shotgun (WGS) entry which is preliminary data.</text>
</comment>
<dbReference type="AlphaFoldDB" id="A0A928TW17"/>
<gene>
    <name evidence="1" type="ORF">HS096_03585</name>
</gene>
<sequence>MPSSIASGKRVVREIRTKRGPLKAKFLALDAERVLVLVKRREDGPSFLSGTVFVRNRELKKRTDNRVEYMAYEYGLYEAYRAGCHIDHQSGQLPTVRDGELQEIYDDIRTARAYVRAMLSAGALTAEDAVAFKTTLQHLTRLLNAKRNPWKQGAETHFLRALRQKDKLGRMNIPAAAMAGGGGIGNLLKREDEVRSILRVVSARTVRVFRVIQHIKTVYEELRGLLGRRGLLRLIAAPHAGTGAMKRTIDILNEQARRFDAILETPFRMNARFTAEDLREASRIAFRIAAAERRPHGMKHKIASTGQERDGAAMRQELNGIYDRLQKGIAWIFAQYALELEIISPLSFLMESLRRSERYRRRSHGSGGRKWLVMTHALAPEAFDVMLRRMREYRDKVATMDDRTLRYPVQDTLLSKLDAAIAAAREDDWMLAKLCLKEASDQL</sequence>
<reference evidence="1" key="1">
    <citation type="submission" date="2020-05" db="EMBL/GenBank/DDBJ databases">
        <title>High-Quality Genomes of Partial-Nitritation/Anammox System by Hierarchical Clustering Based Hybrid Assembly.</title>
        <authorList>
            <person name="Liu L."/>
            <person name="Wang Y."/>
            <person name="Che Y."/>
            <person name="Chen Y."/>
            <person name="Xia Y."/>
            <person name="Luo R."/>
            <person name="Cheng S.H."/>
            <person name="Zheng C."/>
            <person name="Zhang T."/>
        </authorList>
    </citation>
    <scope>NUCLEOTIDE SEQUENCE</scope>
    <source>
        <strain evidence="1">H1_PAT1</strain>
    </source>
</reference>
<protein>
    <submittedName>
        <fullName evidence="1">Uncharacterized protein</fullName>
    </submittedName>
</protein>
<accession>A0A928TW17</accession>
<dbReference type="Proteomes" id="UP000710385">
    <property type="component" value="Unassembled WGS sequence"/>
</dbReference>
<evidence type="ECO:0000313" key="1">
    <source>
        <dbReference type="EMBL" id="MBE7525440.1"/>
    </source>
</evidence>
<proteinExistence type="predicted"/>
<evidence type="ECO:0000313" key="2">
    <source>
        <dbReference type="Proteomes" id="UP000710385"/>
    </source>
</evidence>
<name>A0A928TW17_UNCKA</name>